<evidence type="ECO:0000256" key="3">
    <source>
        <dbReference type="ARBA" id="ARBA00022448"/>
    </source>
</evidence>
<accession>A0A2M8NZX2</accession>
<dbReference type="InterPro" id="IPR050901">
    <property type="entry name" value="BP-dep_ABC_trans_perm"/>
</dbReference>
<evidence type="ECO:0000256" key="4">
    <source>
        <dbReference type="ARBA" id="ARBA00022475"/>
    </source>
</evidence>
<feature type="transmembrane region" description="Helical" evidence="9">
    <location>
        <begin position="288"/>
        <end position="307"/>
    </location>
</feature>
<evidence type="ECO:0000256" key="1">
    <source>
        <dbReference type="ARBA" id="ARBA00004651"/>
    </source>
</evidence>
<dbReference type="GO" id="GO:0055085">
    <property type="term" value="P:transmembrane transport"/>
    <property type="evidence" value="ECO:0007669"/>
    <property type="project" value="InterPro"/>
</dbReference>
<reference evidence="11 12" key="1">
    <citation type="submission" date="2017-11" db="EMBL/GenBank/DDBJ databases">
        <title>Evolution of Phototrophy in the Chloroflexi Phylum Driven by Horizontal Gene Transfer.</title>
        <authorList>
            <person name="Ward L.M."/>
            <person name="Hemp J."/>
            <person name="Shih P.M."/>
            <person name="Mcglynn S.E."/>
            <person name="Fischer W."/>
        </authorList>
    </citation>
    <scope>NUCLEOTIDE SEQUENCE [LARGE SCALE GENOMIC DNA]</scope>
    <source>
        <strain evidence="11">CP2_2F</strain>
    </source>
</reference>
<feature type="transmembrane region" description="Helical" evidence="9">
    <location>
        <begin position="234"/>
        <end position="254"/>
    </location>
</feature>
<feature type="domain" description="ABC transmembrane type-1" evidence="10">
    <location>
        <begin position="117"/>
        <end position="309"/>
    </location>
</feature>
<dbReference type="Pfam" id="PF00528">
    <property type="entry name" value="BPD_transp_1"/>
    <property type="match status" value="1"/>
</dbReference>
<feature type="transmembrane region" description="Helical" evidence="9">
    <location>
        <begin position="154"/>
        <end position="176"/>
    </location>
</feature>
<keyword evidence="5" id="KW-0762">Sugar transport</keyword>
<dbReference type="EMBL" id="PGTK01000006">
    <property type="protein sequence ID" value="PJF30851.1"/>
    <property type="molecule type" value="Genomic_DNA"/>
</dbReference>
<comment type="caution">
    <text evidence="11">The sequence shown here is derived from an EMBL/GenBank/DDBJ whole genome shotgun (WGS) entry which is preliminary data.</text>
</comment>
<dbReference type="InterPro" id="IPR000515">
    <property type="entry name" value="MetI-like"/>
</dbReference>
<feature type="transmembrane region" description="Helical" evidence="9">
    <location>
        <begin position="30"/>
        <end position="51"/>
    </location>
</feature>
<evidence type="ECO:0000256" key="8">
    <source>
        <dbReference type="ARBA" id="ARBA00023136"/>
    </source>
</evidence>
<dbReference type="PROSITE" id="PS50928">
    <property type="entry name" value="ABC_TM1"/>
    <property type="match status" value="1"/>
</dbReference>
<proteinExistence type="inferred from homology"/>
<dbReference type="PANTHER" id="PTHR32243">
    <property type="entry name" value="MALTOSE TRANSPORT SYSTEM PERMEASE-RELATED"/>
    <property type="match status" value="1"/>
</dbReference>
<comment type="similarity">
    <text evidence="2">Belongs to the binding-protein-dependent transport system permease family. MalFG subfamily.</text>
</comment>
<evidence type="ECO:0000256" key="9">
    <source>
        <dbReference type="RuleBase" id="RU363032"/>
    </source>
</evidence>
<evidence type="ECO:0000256" key="5">
    <source>
        <dbReference type="ARBA" id="ARBA00022597"/>
    </source>
</evidence>
<sequence length="324" mass="35905">MAVGALKSTAQTDWRAAQRRHHRNKFLSKLLLTLVSLAVVGLFVFPIFYWFRLSITPYRYVFTLPPRLDFPEITLAWWRVILGQASYQDTMREQTGTALAAGVGGGGTLGYAMIQPIANSLFYGLTSTAIVIFVATLAAYALSRFNPRGKQNLVFFIISTRFMPAAAVVLPLSWLYQQLGLTSTYFGVMMAHVVINLPLATLLLKSFFDDIPTDLDEAAMVDGCTRFGAFWRIIIRYVAPGIAAAAVLCMIFSWNEFILTLYLSRLPEMQTVPIRMQSYDTSAGPTEWGLLSAAGTAALIPVFLFILSAQRYLIRGLTLGAVRG</sequence>
<evidence type="ECO:0000256" key="7">
    <source>
        <dbReference type="ARBA" id="ARBA00022989"/>
    </source>
</evidence>
<keyword evidence="8 9" id="KW-0472">Membrane</keyword>
<evidence type="ECO:0000313" key="11">
    <source>
        <dbReference type="EMBL" id="PJF30851.1"/>
    </source>
</evidence>
<evidence type="ECO:0000313" key="12">
    <source>
        <dbReference type="Proteomes" id="UP000228921"/>
    </source>
</evidence>
<keyword evidence="3 9" id="KW-0813">Transport</keyword>
<dbReference type="Proteomes" id="UP000228921">
    <property type="component" value="Unassembled WGS sequence"/>
</dbReference>
<organism evidence="11 12">
    <name type="scientific">Candidatus Thermofonsia Clade 1 bacterium</name>
    <dbReference type="NCBI Taxonomy" id="2364210"/>
    <lineage>
        <taxon>Bacteria</taxon>
        <taxon>Bacillati</taxon>
        <taxon>Chloroflexota</taxon>
        <taxon>Candidatus Thermofontia</taxon>
        <taxon>Candidatus Thermofonsia Clade 1</taxon>
    </lineage>
</organism>
<evidence type="ECO:0000259" key="10">
    <source>
        <dbReference type="PROSITE" id="PS50928"/>
    </source>
</evidence>
<name>A0A2M8NZX2_9CHLR</name>
<dbReference type="PANTHER" id="PTHR32243:SF50">
    <property type="entry name" value="MALTOSE_MALTODEXTRIN TRANSPORT SYSTEM PERMEASE PROTEIN MALG"/>
    <property type="match status" value="1"/>
</dbReference>
<evidence type="ECO:0000256" key="2">
    <source>
        <dbReference type="ARBA" id="ARBA00009047"/>
    </source>
</evidence>
<dbReference type="Gene3D" id="1.10.3720.10">
    <property type="entry name" value="MetI-like"/>
    <property type="match status" value="1"/>
</dbReference>
<evidence type="ECO:0000256" key="6">
    <source>
        <dbReference type="ARBA" id="ARBA00022692"/>
    </source>
</evidence>
<comment type="subcellular location">
    <subcellularLocation>
        <location evidence="1 9">Cell membrane</location>
        <topology evidence="1 9">Multi-pass membrane protein</topology>
    </subcellularLocation>
</comment>
<dbReference type="AlphaFoldDB" id="A0A2M8NZX2"/>
<dbReference type="GO" id="GO:0005886">
    <property type="term" value="C:plasma membrane"/>
    <property type="evidence" value="ECO:0007669"/>
    <property type="project" value="UniProtKB-SubCell"/>
</dbReference>
<feature type="transmembrane region" description="Helical" evidence="9">
    <location>
        <begin position="182"/>
        <end position="204"/>
    </location>
</feature>
<keyword evidence="6 9" id="KW-0812">Transmembrane</keyword>
<protein>
    <submittedName>
        <fullName evidence="11">Carbohydrate ABC transporter permease</fullName>
    </submittedName>
</protein>
<feature type="transmembrane region" description="Helical" evidence="9">
    <location>
        <begin position="121"/>
        <end position="142"/>
    </location>
</feature>
<gene>
    <name evidence="11" type="ORF">CUN51_06610</name>
</gene>
<dbReference type="CDD" id="cd06261">
    <property type="entry name" value="TM_PBP2"/>
    <property type="match status" value="1"/>
</dbReference>
<dbReference type="InterPro" id="IPR035906">
    <property type="entry name" value="MetI-like_sf"/>
</dbReference>
<dbReference type="SUPFAM" id="SSF161098">
    <property type="entry name" value="MetI-like"/>
    <property type="match status" value="1"/>
</dbReference>
<keyword evidence="4" id="KW-1003">Cell membrane</keyword>
<keyword evidence="7 9" id="KW-1133">Transmembrane helix</keyword>